<name>A0A2S2NKI9_SCHGA</name>
<gene>
    <name evidence="1" type="ORF">g.42360</name>
</gene>
<accession>A0A2S2NKI9</accession>
<dbReference type="EMBL" id="GGMR01005084">
    <property type="protein sequence ID" value="MBY17703.1"/>
    <property type="molecule type" value="Transcribed_RNA"/>
</dbReference>
<evidence type="ECO:0000313" key="1">
    <source>
        <dbReference type="EMBL" id="MBY17703.1"/>
    </source>
</evidence>
<sequence length="146" mass="16512">MYIHGVCMRNHIIYEVYVRYYLISSVDDHDDRYKYHHHIFVVETSARDDACMCDDDGRRAAALPQQNTDHEISPSALQNARRAGGNPTVQYVVTVATCDIPLPGGDTEVLGRIKRERGVLASRTKAMTFCGCMYENSARNVNADRK</sequence>
<proteinExistence type="predicted"/>
<protein>
    <submittedName>
        <fullName evidence="1">Uncharacterized protein</fullName>
    </submittedName>
</protein>
<dbReference type="AlphaFoldDB" id="A0A2S2NKI9"/>
<reference evidence="1" key="1">
    <citation type="submission" date="2018-04" db="EMBL/GenBank/DDBJ databases">
        <title>Transcriptome of Schizaphis graminum biotype I.</title>
        <authorList>
            <person name="Scully E.D."/>
            <person name="Geib S.M."/>
            <person name="Palmer N.A."/>
            <person name="Koch K."/>
            <person name="Bradshaw J."/>
            <person name="Heng-Moss T."/>
            <person name="Sarath G."/>
        </authorList>
    </citation>
    <scope>NUCLEOTIDE SEQUENCE</scope>
</reference>
<organism evidence="1">
    <name type="scientific">Schizaphis graminum</name>
    <name type="common">Green bug aphid</name>
    <dbReference type="NCBI Taxonomy" id="13262"/>
    <lineage>
        <taxon>Eukaryota</taxon>
        <taxon>Metazoa</taxon>
        <taxon>Ecdysozoa</taxon>
        <taxon>Arthropoda</taxon>
        <taxon>Hexapoda</taxon>
        <taxon>Insecta</taxon>
        <taxon>Pterygota</taxon>
        <taxon>Neoptera</taxon>
        <taxon>Paraneoptera</taxon>
        <taxon>Hemiptera</taxon>
        <taxon>Sternorrhyncha</taxon>
        <taxon>Aphidomorpha</taxon>
        <taxon>Aphidoidea</taxon>
        <taxon>Aphididae</taxon>
        <taxon>Aphidini</taxon>
        <taxon>Schizaphis</taxon>
    </lineage>
</organism>